<evidence type="ECO:0000256" key="6">
    <source>
        <dbReference type="ARBA" id="ARBA00023180"/>
    </source>
</evidence>
<dbReference type="PANTHER" id="PTHR10342">
    <property type="entry name" value="ARYLSULFATASE"/>
    <property type="match status" value="1"/>
</dbReference>
<evidence type="ECO:0000259" key="9">
    <source>
        <dbReference type="Pfam" id="PF00884"/>
    </source>
</evidence>
<dbReference type="InterPro" id="IPR024607">
    <property type="entry name" value="Sulfatase_CS"/>
</dbReference>
<proteinExistence type="inferred from homology"/>
<sequence>MGGVRASQVMGPVFIAIAILAFAAATGSRQPPHVIFILADDMGWNDVGFHGSDQIPTPNIDALAFNGLILNQHYTPALCTPSRAALLTGKYPIHTGMQHLVILESEPWGLPLQEQLLPELLSKAGYKSHAIGKWHLGFYRKEYTPTFRGFDSHFGYWQGFHDYYNHSVKATYEPYDGYDMRRGLDVDWSSHGQYSTDLFTSEAVRIVESHDTKNPLFLYLAHLAPHTGNMRDPFQAPDETVAKFAHIQDPERRTYAAMVSKLDDSVGEVVAALRKRGMLDNSVIVFMSDNGAPTHGIHSNRGSNYPFRGIKNSAWEGGNRVAAALWSPLIKKPKRIADQMMHMVDWVPTLYSLAGLNTTDLNVDGVNVWDALSEDKPSPRKEILYNIDDVGNPYAAIRRGDWKYVTGSATGERNNGWYGESGDNSGLTYRTEDVLMSRAGVAISAYVIKRQIQHRIASEQNEVTEVDAPPTLLDAMEIHKLRQRATVGCGSLNETESEHCNSLESPCLFNLKQDPCERVNLASKNRMILLNLEERIRRYRSTMLKARNVPSDVTADPALWNNTWLCWQDEMERQNVLWDALSDIPTTVAALIYTTVAFLSCLALLLLYPKWSWVSVMEQEKTVAVFTLDKSTESAGSAVKEKVPST</sequence>
<dbReference type="Gene3D" id="3.40.720.10">
    <property type="entry name" value="Alkaline Phosphatase, subunit A"/>
    <property type="match status" value="1"/>
</dbReference>
<organism evidence="10 11">
    <name type="scientific">Nesidiocoris tenuis</name>
    <dbReference type="NCBI Taxonomy" id="355587"/>
    <lineage>
        <taxon>Eukaryota</taxon>
        <taxon>Metazoa</taxon>
        <taxon>Ecdysozoa</taxon>
        <taxon>Arthropoda</taxon>
        <taxon>Hexapoda</taxon>
        <taxon>Insecta</taxon>
        <taxon>Pterygota</taxon>
        <taxon>Neoptera</taxon>
        <taxon>Paraneoptera</taxon>
        <taxon>Hemiptera</taxon>
        <taxon>Heteroptera</taxon>
        <taxon>Panheteroptera</taxon>
        <taxon>Cimicomorpha</taxon>
        <taxon>Miridae</taxon>
        <taxon>Dicyphina</taxon>
        <taxon>Nesidiocoris</taxon>
    </lineage>
</organism>
<keyword evidence="6" id="KW-0325">Glycoprotein</keyword>
<dbReference type="SUPFAM" id="SSF53649">
    <property type="entry name" value="Alkaline phosphatase-like"/>
    <property type="match status" value="1"/>
</dbReference>
<evidence type="ECO:0000313" key="10">
    <source>
        <dbReference type="EMBL" id="BET03462.1"/>
    </source>
</evidence>
<gene>
    <name evidence="10" type="ORF">NTJ_16280</name>
</gene>
<evidence type="ECO:0000256" key="8">
    <source>
        <dbReference type="SAM" id="SignalP"/>
    </source>
</evidence>
<feature type="signal peptide" evidence="8">
    <location>
        <begin position="1"/>
        <end position="25"/>
    </location>
</feature>
<feature type="domain" description="Sulfatase N-terminal" evidence="9">
    <location>
        <begin position="32"/>
        <end position="355"/>
    </location>
</feature>
<evidence type="ECO:0000256" key="7">
    <source>
        <dbReference type="SAM" id="Phobius"/>
    </source>
</evidence>
<evidence type="ECO:0000256" key="2">
    <source>
        <dbReference type="ARBA" id="ARBA00008779"/>
    </source>
</evidence>
<dbReference type="Gene3D" id="3.30.1120.10">
    <property type="match status" value="1"/>
</dbReference>
<reference evidence="10 11" key="1">
    <citation type="submission" date="2023-09" db="EMBL/GenBank/DDBJ databases">
        <title>Nesidiocoris tenuis whole genome shotgun sequence.</title>
        <authorList>
            <person name="Shibata T."/>
            <person name="Shimoda M."/>
            <person name="Kobayashi T."/>
            <person name="Uehara T."/>
        </authorList>
    </citation>
    <scope>NUCLEOTIDE SEQUENCE [LARGE SCALE GENOMIC DNA]</scope>
    <source>
        <strain evidence="10 11">Japan</strain>
    </source>
</reference>
<evidence type="ECO:0000256" key="4">
    <source>
        <dbReference type="ARBA" id="ARBA00022801"/>
    </source>
</evidence>
<keyword evidence="3" id="KW-0479">Metal-binding</keyword>
<feature type="transmembrane region" description="Helical" evidence="7">
    <location>
        <begin position="590"/>
        <end position="608"/>
    </location>
</feature>
<keyword evidence="5" id="KW-0106">Calcium</keyword>
<keyword evidence="11" id="KW-1185">Reference proteome</keyword>
<dbReference type="PROSITE" id="PS00149">
    <property type="entry name" value="SULFATASE_2"/>
    <property type="match status" value="1"/>
</dbReference>
<keyword evidence="7" id="KW-1133">Transmembrane helix</keyword>
<dbReference type="Pfam" id="PF00884">
    <property type="entry name" value="Sulfatase"/>
    <property type="match status" value="1"/>
</dbReference>
<dbReference type="CDD" id="cd16029">
    <property type="entry name" value="4-S"/>
    <property type="match status" value="1"/>
</dbReference>
<dbReference type="PANTHER" id="PTHR10342:SF264">
    <property type="entry name" value="MIP05773P-RELATED"/>
    <property type="match status" value="1"/>
</dbReference>
<name>A0ABN7BGI7_9HEMI</name>
<evidence type="ECO:0000256" key="3">
    <source>
        <dbReference type="ARBA" id="ARBA00022723"/>
    </source>
</evidence>
<feature type="chain" id="PRO_5046419374" evidence="8">
    <location>
        <begin position="26"/>
        <end position="646"/>
    </location>
</feature>
<dbReference type="InterPro" id="IPR017850">
    <property type="entry name" value="Alkaline_phosphatase_core_sf"/>
</dbReference>
<dbReference type="PROSITE" id="PS00523">
    <property type="entry name" value="SULFATASE_1"/>
    <property type="match status" value="1"/>
</dbReference>
<dbReference type="InterPro" id="IPR047115">
    <property type="entry name" value="ARSB"/>
</dbReference>
<comment type="similarity">
    <text evidence="2">Belongs to the sulfatase family.</text>
</comment>
<keyword evidence="4" id="KW-0378">Hydrolase</keyword>
<dbReference type="EMBL" id="AP028925">
    <property type="protein sequence ID" value="BET03462.1"/>
    <property type="molecule type" value="Genomic_DNA"/>
</dbReference>
<dbReference type="InterPro" id="IPR000917">
    <property type="entry name" value="Sulfatase_N"/>
</dbReference>
<keyword evidence="8" id="KW-0732">Signal</keyword>
<evidence type="ECO:0000313" key="11">
    <source>
        <dbReference type="Proteomes" id="UP001307889"/>
    </source>
</evidence>
<accession>A0ABN7BGI7</accession>
<keyword evidence="7" id="KW-0472">Membrane</keyword>
<evidence type="ECO:0000256" key="1">
    <source>
        <dbReference type="ARBA" id="ARBA00001913"/>
    </source>
</evidence>
<evidence type="ECO:0000256" key="5">
    <source>
        <dbReference type="ARBA" id="ARBA00022837"/>
    </source>
</evidence>
<protein>
    <submittedName>
        <fullName evidence="10">Type I phosphodiesterase / nucleotide pyrophosphatase</fullName>
    </submittedName>
</protein>
<comment type="cofactor">
    <cofactor evidence="1">
        <name>Ca(2+)</name>
        <dbReference type="ChEBI" id="CHEBI:29108"/>
    </cofactor>
</comment>
<keyword evidence="7" id="KW-0812">Transmembrane</keyword>
<dbReference type="Proteomes" id="UP001307889">
    <property type="component" value="Chromosome 17"/>
</dbReference>